<dbReference type="FunFam" id="3.30.200.20:FF:000097">
    <property type="entry name" value="Probable serine/threonine-protein kinase nek1"/>
    <property type="match status" value="1"/>
</dbReference>
<evidence type="ECO:0000256" key="4">
    <source>
        <dbReference type="ARBA" id="ARBA00022527"/>
    </source>
</evidence>
<dbReference type="GO" id="GO:0004674">
    <property type="term" value="F:protein serine/threonine kinase activity"/>
    <property type="evidence" value="ECO:0007669"/>
    <property type="project" value="UniProtKB-KW"/>
</dbReference>
<dbReference type="Pfam" id="PF00069">
    <property type="entry name" value="Pkinase"/>
    <property type="match status" value="1"/>
</dbReference>
<feature type="binding site" evidence="13">
    <location>
        <position position="33"/>
    </location>
    <ligand>
        <name>ATP</name>
        <dbReference type="ChEBI" id="CHEBI:30616"/>
    </ligand>
</feature>
<evidence type="ECO:0000256" key="10">
    <source>
        <dbReference type="ARBA" id="ARBA00022842"/>
    </source>
</evidence>
<dbReference type="Gene3D" id="1.10.510.10">
    <property type="entry name" value="Transferase(Phosphotransferase) domain 1"/>
    <property type="match status" value="1"/>
</dbReference>
<dbReference type="SUPFAM" id="SSF56112">
    <property type="entry name" value="Protein kinase-like (PK-like)"/>
    <property type="match status" value="1"/>
</dbReference>
<comment type="similarity">
    <text evidence="2">Belongs to the protein kinase superfamily. NEK Ser/Thr protein kinase family. NIMA subfamily.</text>
</comment>
<evidence type="ECO:0000313" key="17">
    <source>
        <dbReference type="EnsemblMetazoa" id="XP_038057119.1"/>
    </source>
</evidence>
<proteinExistence type="inferred from homology"/>
<evidence type="ECO:0000256" key="5">
    <source>
        <dbReference type="ARBA" id="ARBA00022679"/>
    </source>
</evidence>
<feature type="compositionally biased region" description="Basic and acidic residues" evidence="15">
    <location>
        <begin position="1169"/>
        <end position="1182"/>
    </location>
</feature>
<dbReference type="PROSITE" id="PS00108">
    <property type="entry name" value="PROTEIN_KINASE_ST"/>
    <property type="match status" value="1"/>
</dbReference>
<dbReference type="PANTHER" id="PTHR44899:SF5">
    <property type="entry name" value="PROTEIN KINASE DOMAIN-CONTAINING PROTEIN"/>
    <property type="match status" value="1"/>
</dbReference>
<organism evidence="17 18">
    <name type="scientific">Patiria miniata</name>
    <name type="common">Bat star</name>
    <name type="synonym">Asterina miniata</name>
    <dbReference type="NCBI Taxonomy" id="46514"/>
    <lineage>
        <taxon>Eukaryota</taxon>
        <taxon>Metazoa</taxon>
        <taxon>Echinodermata</taxon>
        <taxon>Eleutherozoa</taxon>
        <taxon>Asterozoa</taxon>
        <taxon>Asteroidea</taxon>
        <taxon>Valvatacea</taxon>
        <taxon>Valvatida</taxon>
        <taxon>Asterinidae</taxon>
        <taxon>Patiria</taxon>
    </lineage>
</organism>
<dbReference type="PROSITE" id="PS50011">
    <property type="entry name" value="PROTEIN_KINASE_DOM"/>
    <property type="match status" value="1"/>
</dbReference>
<feature type="compositionally biased region" description="Basic and acidic residues" evidence="15">
    <location>
        <begin position="1352"/>
        <end position="1365"/>
    </location>
</feature>
<evidence type="ECO:0000256" key="1">
    <source>
        <dbReference type="ARBA" id="ARBA00001946"/>
    </source>
</evidence>
<feature type="region of interest" description="Disordered" evidence="15">
    <location>
        <begin position="286"/>
        <end position="445"/>
    </location>
</feature>
<feature type="compositionally biased region" description="Low complexity" evidence="15">
    <location>
        <begin position="286"/>
        <end position="298"/>
    </location>
</feature>
<evidence type="ECO:0000256" key="9">
    <source>
        <dbReference type="ARBA" id="ARBA00022840"/>
    </source>
</evidence>
<name>A0A914A0A2_PATMI</name>
<dbReference type="PROSITE" id="PS00107">
    <property type="entry name" value="PROTEIN_KINASE_ATP"/>
    <property type="match status" value="1"/>
</dbReference>
<feature type="compositionally biased region" description="Acidic residues" evidence="15">
    <location>
        <begin position="1220"/>
        <end position="1230"/>
    </location>
</feature>
<feature type="domain" description="Protein kinase" evidence="16">
    <location>
        <begin position="4"/>
        <end position="258"/>
    </location>
</feature>
<keyword evidence="7 13" id="KW-0547">Nucleotide-binding</keyword>
<evidence type="ECO:0000256" key="11">
    <source>
        <dbReference type="ARBA" id="ARBA00047899"/>
    </source>
</evidence>
<dbReference type="RefSeq" id="XP_038057119.1">
    <property type="nucleotide sequence ID" value="XM_038201191.1"/>
</dbReference>
<dbReference type="Gene3D" id="3.30.200.20">
    <property type="entry name" value="Phosphorylase Kinase, domain 1"/>
    <property type="match status" value="1"/>
</dbReference>
<feature type="compositionally biased region" description="Polar residues" evidence="15">
    <location>
        <begin position="1095"/>
        <end position="1113"/>
    </location>
</feature>
<accession>A0A914A0A2</accession>
<feature type="region of interest" description="Disordered" evidence="15">
    <location>
        <begin position="849"/>
        <end position="1247"/>
    </location>
</feature>
<keyword evidence="4" id="KW-0723">Serine/threonine-protein kinase</keyword>
<feature type="compositionally biased region" description="Polar residues" evidence="15">
    <location>
        <begin position="1033"/>
        <end position="1086"/>
    </location>
</feature>
<sequence>MNKYSKKKKIGEGSFGKALLVVHKETGKEYVIKEINVSKMKRKEKEESKKEVAVLRKMKHPNIVSYQDSFEELGNLYIVMDFCDGGDLYKAINGRRGVLFPEDQVLDWFVQICLAIKHVHDRKILHRDIKSQNIFLTKKGIVKLGDFGIARVLNSTVELARTCIGTPYYLSPEICENKPYNNKSDIWALGCVLYEICTLKHAFEAGNMKNLVLKIIRGSYPPVSPRYSYDLRNLIALLFKRNARDRPSVNTVLKKPFVQRRIEKFLSDTEMVDEFSHTVLHRNQAAGPYGAAGRPALAAERRPQQPVRLSDPAAKYGPSVGMRKPPAAGRKPAEKRKEPSQPQRPAVDLEKLRRERIEKERARQAREKQSPMNQQKLVDKQRMHHINKAREAGWRHTLSSGSGGSNGIENDGQSNDEPPIKEPRIDPEKAKPEIKPFKPLQERGNYDNYHKYLDNLRGKAQGAGVGQGGAAMFRRDEGRRAWPDEAAIRQNIRDRPVSASAAEAARRGEMARNAGAEAAGRAKLVEEFLSNKRAAAANKARVSHPLGAPGPRPAYNQPAPSVAPFAGNVNGRNQQEGEYLDRLKAIRMQNFQERRNIQQKVAGGEGKAVKASLESEIRRKKIEALKAQADEKAAKLKEQLERQRREAYEKEKKSWEEHVTKKKAQEMKRPAAVPVKGPAAAVVPLTAVLKDVGYDLMPTESPELKDEAVSKPAVPEKEQGGDRKKWGDGGVINLGNLPLQETASAMEATGAGDVVMVNTAAPPRGGGGGGGLGGGGKGAFGPPPPLPQGRKKWGGPAQTALNVLQQAEIVQGTTTLSGAEQTGGVRMGVTIVKDEVSPRKLPIAKGTITIADGGKKGNDDIDAGSIETIETKDTQSKLGPDQAVSDVPSKPRTAWDKSPSSVPKSPATTPTTPTTPKQDSEQTLKAPSSPLKPASPGSSTSLDKLPSPDKTSSPEKGSSPEKTSSPTNSASPAKTSTPEKAGPEKTPSPVKMASPSKLPSPIKVSSSTDKMKDETDAKTEKMTPKQEKYDDMSQVTPSSQDTPESKNTTPMEDSFTPIKQSVPPSTEFCTPTTQSVGTAISSQTQIPKIKESDGQPETQILNPNQTQQTQYVQTDIFGEQTPKPNQSERNISETKHSPTKLNIPDSKDLDMTSLVEDIDSPDDIITLDEPTRDPLQPKDIPSKPKLSPEAPSFPGYDAWGTSQPKQDLFPEALVSRVELESDDDDEDGEQDQSLYQTANRSDVLEGLETGNFDTDAKILRTCSMPDLSKLFRTTLALNPFFEIEKQTMEIAARTLELEYLQVRDVEDDEDDDEDTTEDSEDVNADDAGDEADGDDDDDEEYRSLVESMKSILEAKDAEDSARTVDEEGQGSPGGSDERSSQSASPIGAEGGEDEDDMADGNESGESKPINEDWDSGDGTDGEEDRDGESLFSRLEESRLQLEKELGCETFIKAYKSIQAIHEDEDEDIEQGTKVIGSILGKEQEHLYTKILQLVMADGAYTEDND</sequence>
<evidence type="ECO:0000256" key="15">
    <source>
        <dbReference type="SAM" id="MobiDB-lite"/>
    </source>
</evidence>
<feature type="compositionally biased region" description="Basic and acidic residues" evidence="15">
    <location>
        <begin position="702"/>
        <end position="727"/>
    </location>
</feature>
<feature type="coiled-coil region" evidence="14">
    <location>
        <begin position="610"/>
        <end position="665"/>
    </location>
</feature>
<feature type="compositionally biased region" description="Basic and acidic residues" evidence="15">
    <location>
        <begin position="418"/>
        <end position="445"/>
    </location>
</feature>
<comment type="cofactor">
    <cofactor evidence="1">
        <name>Mg(2+)</name>
        <dbReference type="ChEBI" id="CHEBI:18420"/>
    </cofactor>
</comment>
<dbReference type="InterPro" id="IPR008271">
    <property type="entry name" value="Ser/Thr_kinase_AS"/>
</dbReference>
<feature type="compositionally biased region" description="Basic and acidic residues" evidence="15">
    <location>
        <begin position="347"/>
        <end position="369"/>
    </location>
</feature>
<keyword evidence="14" id="KW-0175">Coiled coil</keyword>
<feature type="region of interest" description="Disordered" evidence="15">
    <location>
        <begin position="1302"/>
        <end position="1432"/>
    </location>
</feature>
<dbReference type="EC" id="2.7.11.1" evidence="3"/>
<feature type="compositionally biased region" description="Gly residues" evidence="15">
    <location>
        <begin position="765"/>
        <end position="779"/>
    </location>
</feature>
<dbReference type="InterPro" id="IPR000719">
    <property type="entry name" value="Prot_kinase_dom"/>
</dbReference>
<evidence type="ECO:0000256" key="8">
    <source>
        <dbReference type="ARBA" id="ARBA00022777"/>
    </source>
</evidence>
<keyword evidence="5" id="KW-0808">Transferase</keyword>
<comment type="catalytic activity">
    <reaction evidence="11">
        <text>L-threonyl-[protein] + ATP = O-phospho-L-threonyl-[protein] + ADP + H(+)</text>
        <dbReference type="Rhea" id="RHEA:46608"/>
        <dbReference type="Rhea" id="RHEA-COMP:11060"/>
        <dbReference type="Rhea" id="RHEA-COMP:11605"/>
        <dbReference type="ChEBI" id="CHEBI:15378"/>
        <dbReference type="ChEBI" id="CHEBI:30013"/>
        <dbReference type="ChEBI" id="CHEBI:30616"/>
        <dbReference type="ChEBI" id="CHEBI:61977"/>
        <dbReference type="ChEBI" id="CHEBI:456216"/>
        <dbReference type="EC" id="2.7.11.1"/>
    </reaction>
</comment>
<evidence type="ECO:0000256" key="3">
    <source>
        <dbReference type="ARBA" id="ARBA00012513"/>
    </source>
</evidence>
<dbReference type="OrthoDB" id="248923at2759"/>
<feature type="compositionally biased region" description="Low complexity" evidence="15">
    <location>
        <begin position="924"/>
        <end position="939"/>
    </location>
</feature>
<dbReference type="PANTHER" id="PTHR44899">
    <property type="entry name" value="CAMK FAMILY PROTEIN KINASE"/>
    <property type="match status" value="1"/>
</dbReference>
<dbReference type="SMART" id="SM00220">
    <property type="entry name" value="S_TKc"/>
    <property type="match status" value="1"/>
</dbReference>
<evidence type="ECO:0000256" key="2">
    <source>
        <dbReference type="ARBA" id="ARBA00010886"/>
    </source>
</evidence>
<feature type="region of interest" description="Disordered" evidence="15">
    <location>
        <begin position="700"/>
        <end position="729"/>
    </location>
</feature>
<keyword evidence="10" id="KW-0460">Magnesium</keyword>
<feature type="compositionally biased region" description="Acidic residues" evidence="15">
    <location>
        <begin position="1305"/>
        <end position="1340"/>
    </location>
</feature>
<dbReference type="Proteomes" id="UP000887568">
    <property type="component" value="Unplaced"/>
</dbReference>
<dbReference type="InterPro" id="IPR051131">
    <property type="entry name" value="NEK_Ser/Thr_kinase_NIMA"/>
</dbReference>
<evidence type="ECO:0000256" key="12">
    <source>
        <dbReference type="ARBA" id="ARBA00048679"/>
    </source>
</evidence>
<dbReference type="InterPro" id="IPR011009">
    <property type="entry name" value="Kinase-like_dom_sf"/>
</dbReference>
<feature type="compositionally biased region" description="Acidic residues" evidence="15">
    <location>
        <begin position="1156"/>
        <end position="1166"/>
    </location>
</feature>
<dbReference type="GO" id="GO:0005524">
    <property type="term" value="F:ATP binding"/>
    <property type="evidence" value="ECO:0007669"/>
    <property type="project" value="UniProtKB-UniRule"/>
</dbReference>
<dbReference type="GeneID" id="119728797"/>
<protein>
    <recommendedName>
        <fullName evidence="3">non-specific serine/threonine protein kinase</fullName>
        <ecNumber evidence="3">2.7.11.1</ecNumber>
    </recommendedName>
</protein>
<keyword evidence="8" id="KW-0418">Kinase</keyword>
<keyword evidence="9 13" id="KW-0067">ATP-binding</keyword>
<dbReference type="FunFam" id="1.10.510.10:FF:000172">
    <property type="entry name" value="serine/threonine-protein kinase Nek1 isoform X1"/>
    <property type="match status" value="1"/>
</dbReference>
<feature type="compositionally biased region" description="Basic and acidic residues" evidence="15">
    <location>
        <begin position="1009"/>
        <end position="1031"/>
    </location>
</feature>
<dbReference type="GO" id="GO:0046872">
    <property type="term" value="F:metal ion binding"/>
    <property type="evidence" value="ECO:0007669"/>
    <property type="project" value="UniProtKB-KW"/>
</dbReference>
<comment type="catalytic activity">
    <reaction evidence="12">
        <text>L-seryl-[protein] + ATP = O-phospho-L-seryl-[protein] + ADP + H(+)</text>
        <dbReference type="Rhea" id="RHEA:17989"/>
        <dbReference type="Rhea" id="RHEA-COMP:9863"/>
        <dbReference type="Rhea" id="RHEA-COMP:11604"/>
        <dbReference type="ChEBI" id="CHEBI:15378"/>
        <dbReference type="ChEBI" id="CHEBI:29999"/>
        <dbReference type="ChEBI" id="CHEBI:30616"/>
        <dbReference type="ChEBI" id="CHEBI:83421"/>
        <dbReference type="ChEBI" id="CHEBI:456216"/>
        <dbReference type="EC" id="2.7.11.1"/>
    </reaction>
</comment>
<reference evidence="17" key="1">
    <citation type="submission" date="2022-11" db="UniProtKB">
        <authorList>
            <consortium name="EnsemblMetazoa"/>
        </authorList>
    </citation>
    <scope>IDENTIFICATION</scope>
</reference>
<evidence type="ECO:0000256" key="13">
    <source>
        <dbReference type="PROSITE-ProRule" id="PRU10141"/>
    </source>
</evidence>
<feature type="compositionally biased region" description="Acidic residues" evidence="15">
    <location>
        <begin position="1390"/>
        <end position="1399"/>
    </location>
</feature>
<feature type="compositionally biased region" description="Polar residues" evidence="15">
    <location>
        <begin position="949"/>
        <end position="978"/>
    </location>
</feature>
<feature type="compositionally biased region" description="Low complexity" evidence="15">
    <location>
        <begin position="897"/>
        <end position="917"/>
    </location>
</feature>
<dbReference type="EnsemblMetazoa" id="XM_038201191.1">
    <property type="protein sequence ID" value="XP_038057119.1"/>
    <property type="gene ID" value="LOC119728797"/>
</dbReference>
<evidence type="ECO:0000259" key="16">
    <source>
        <dbReference type="PROSITE" id="PS50011"/>
    </source>
</evidence>
<evidence type="ECO:0000256" key="14">
    <source>
        <dbReference type="SAM" id="Coils"/>
    </source>
</evidence>
<keyword evidence="6" id="KW-0479">Metal-binding</keyword>
<feature type="compositionally biased region" description="Acidic residues" evidence="15">
    <location>
        <begin position="1411"/>
        <end position="1426"/>
    </location>
</feature>
<keyword evidence="18" id="KW-1185">Reference proteome</keyword>
<evidence type="ECO:0000256" key="7">
    <source>
        <dbReference type="ARBA" id="ARBA00022741"/>
    </source>
</evidence>
<dbReference type="OMA" id="MGAQHGK"/>
<evidence type="ECO:0000256" key="6">
    <source>
        <dbReference type="ARBA" id="ARBA00022723"/>
    </source>
</evidence>
<feature type="region of interest" description="Disordered" evidence="15">
    <location>
        <begin position="765"/>
        <end position="784"/>
    </location>
</feature>
<dbReference type="InterPro" id="IPR017441">
    <property type="entry name" value="Protein_kinase_ATP_BS"/>
</dbReference>
<evidence type="ECO:0000313" key="18">
    <source>
        <dbReference type="Proteomes" id="UP000887568"/>
    </source>
</evidence>